<dbReference type="AlphaFoldDB" id="A0AA92V045"/>
<evidence type="ECO:0000313" key="1">
    <source>
        <dbReference type="EMBL" id="RHA87153.1"/>
    </source>
</evidence>
<protein>
    <submittedName>
        <fullName evidence="1">Uncharacterized protein</fullName>
    </submittedName>
</protein>
<dbReference type="EMBL" id="QSFW01000012">
    <property type="protein sequence ID" value="RHA87153.1"/>
    <property type="molecule type" value="Genomic_DNA"/>
</dbReference>
<organism evidence="1 2">
    <name type="scientific">Segatella copri</name>
    <dbReference type="NCBI Taxonomy" id="165179"/>
    <lineage>
        <taxon>Bacteria</taxon>
        <taxon>Pseudomonadati</taxon>
        <taxon>Bacteroidota</taxon>
        <taxon>Bacteroidia</taxon>
        <taxon>Bacteroidales</taxon>
        <taxon>Prevotellaceae</taxon>
        <taxon>Segatella</taxon>
    </lineage>
</organism>
<dbReference type="RefSeq" id="WP_118190485.1">
    <property type="nucleotide sequence ID" value="NZ_QSFW01000012.1"/>
</dbReference>
<name>A0AA92V045_9BACT</name>
<evidence type="ECO:0000313" key="2">
    <source>
        <dbReference type="Proteomes" id="UP000284990"/>
    </source>
</evidence>
<dbReference type="Proteomes" id="UP000284990">
    <property type="component" value="Unassembled WGS sequence"/>
</dbReference>
<reference evidence="1 2" key="1">
    <citation type="submission" date="2018-08" db="EMBL/GenBank/DDBJ databases">
        <title>A genome reference for cultivated species of the human gut microbiota.</title>
        <authorList>
            <person name="Zou Y."/>
            <person name="Xue W."/>
            <person name="Luo G."/>
        </authorList>
    </citation>
    <scope>NUCLEOTIDE SEQUENCE [LARGE SCALE GENOMIC DNA]</scope>
    <source>
        <strain evidence="1 2">AM42-23AC</strain>
    </source>
</reference>
<comment type="caution">
    <text evidence="1">The sequence shown here is derived from an EMBL/GenBank/DDBJ whole genome shotgun (WGS) entry which is preliminary data.</text>
</comment>
<sequence>MNKILLLVIVALFSFVDINSQNIVIATQKESSVPIIDDIPIIKADTFYCCQLKSKEFARWSVLIEEIIWDAKGRRVEKKICASSQKLEKQFVLSTSIFDKDWFKMARTYDIGLARYFKGYIVSEENGQTDTLGVYVNALPPRPLLTDVTYNYPYFDYENKDIYESYYDGIIRCENCNTIFMVQTGLLWVGGDNFEEVSGWAIKPCKVDSIGKDVYHFTEDIGTNWDVGICYMAYNKYGYSQKSDTIFAKNYMPVDIVKILENAYYTGINGPRQAVKQLNLSGHILQSTSAWKQVQLFDLSGKRCYCSTDYQPSTIFPASLNGFYIIQVLYSDNKKIIKKIKL</sequence>
<gene>
    <name evidence="1" type="ORF">DW916_06910</name>
</gene>
<accession>A0AA92V045</accession>
<proteinExistence type="predicted"/>